<accession>A0A6J8DHZ8</accession>
<organism evidence="1 2">
    <name type="scientific">Mytilus coruscus</name>
    <name type="common">Sea mussel</name>
    <dbReference type="NCBI Taxonomy" id="42192"/>
    <lineage>
        <taxon>Eukaryota</taxon>
        <taxon>Metazoa</taxon>
        <taxon>Spiralia</taxon>
        <taxon>Lophotrochozoa</taxon>
        <taxon>Mollusca</taxon>
        <taxon>Bivalvia</taxon>
        <taxon>Autobranchia</taxon>
        <taxon>Pteriomorphia</taxon>
        <taxon>Mytilida</taxon>
        <taxon>Mytiloidea</taxon>
        <taxon>Mytilidae</taxon>
        <taxon>Mytilinae</taxon>
        <taxon>Mytilus</taxon>
    </lineage>
</organism>
<gene>
    <name evidence="1" type="ORF">MCOR_40790</name>
</gene>
<protein>
    <submittedName>
        <fullName evidence="1">Uncharacterized protein</fullName>
    </submittedName>
</protein>
<sequence>MTADIQQRMSFPVEKVATSLRPDIVLWSPGTRQTVLLELTVAWKERMNEPSCVQVFIPDTSSVKPKLALKSKNKPTSTRRRNAKRFVQWMTPKRPLFPLLHNIKATVDYSSQTEARDTVVGKELTPTKYRGEPVGVIINTDIVTGSYNPKKACHRLYYYTSATERSKRSRIDFDEGFDIDAHHRIRQPSK</sequence>
<reference evidence="1 2" key="1">
    <citation type="submission" date="2020-06" db="EMBL/GenBank/DDBJ databases">
        <authorList>
            <person name="Li R."/>
            <person name="Bekaert M."/>
        </authorList>
    </citation>
    <scope>NUCLEOTIDE SEQUENCE [LARGE SCALE GENOMIC DNA]</scope>
    <source>
        <strain evidence="2">wild</strain>
    </source>
</reference>
<dbReference type="Proteomes" id="UP000507470">
    <property type="component" value="Unassembled WGS sequence"/>
</dbReference>
<proteinExistence type="predicted"/>
<evidence type="ECO:0000313" key="1">
    <source>
        <dbReference type="EMBL" id="CAC5407297.1"/>
    </source>
</evidence>
<name>A0A6J8DHZ8_MYTCO</name>
<evidence type="ECO:0000313" key="2">
    <source>
        <dbReference type="Proteomes" id="UP000507470"/>
    </source>
</evidence>
<dbReference type="AlphaFoldDB" id="A0A6J8DHZ8"/>
<dbReference type="EMBL" id="CACVKT020007398">
    <property type="protein sequence ID" value="CAC5407297.1"/>
    <property type="molecule type" value="Genomic_DNA"/>
</dbReference>
<keyword evidence="2" id="KW-1185">Reference proteome</keyword>